<evidence type="ECO:0000313" key="5">
    <source>
        <dbReference type="Proteomes" id="UP000066284"/>
    </source>
</evidence>
<evidence type="ECO:0000256" key="1">
    <source>
        <dbReference type="SAM" id="Coils"/>
    </source>
</evidence>
<sequence length="325" mass="36352">MTTSMKRQARLHVLVILIACTTTLACVQKPVVPSGAARVPINSDELIQQYRERVKSDQREKQERSLLTRQLDSLTQQVQELNTALTLVQLQQQELAKGKSRFSPTMTKTALTSNPLSPESRGPLTNTPLPGEGDNSPSTSDQSLSRTEATQSEEERSTSVGPACSAGPSAAPSPSPPHQIHKEQNGSWRPRVVELSEREQVELHHHSIIFRVSERTGRSEFHPSKPLQSHLKQIMSRGPCLHVRGYTDGDKDLWIERETAKQRAYKARAYLIAQGYDANHIEITIVPIGEHVADNATKKGRAKNRRVEIEVKEQNPASIWPQWYG</sequence>
<evidence type="ECO:0000313" key="4">
    <source>
        <dbReference type="EMBL" id="CUQ67961.1"/>
    </source>
</evidence>
<reference evidence="5" key="1">
    <citation type="submission" date="2015-09" db="EMBL/GenBank/DDBJ databases">
        <authorList>
            <person name="Daims H."/>
        </authorList>
    </citation>
    <scope>NUCLEOTIDE SEQUENCE [LARGE SCALE GENOMIC DNA]</scope>
</reference>
<gene>
    <name evidence="4" type="ORF">NITINOP_2989</name>
</gene>
<proteinExistence type="predicted"/>
<dbReference type="OrthoDB" id="9775696at2"/>
<keyword evidence="1" id="KW-0175">Coiled coil</keyword>
<dbReference type="Proteomes" id="UP000066284">
    <property type="component" value="Chromosome 1"/>
</dbReference>
<feature type="compositionally biased region" description="Polar residues" evidence="2">
    <location>
        <begin position="135"/>
        <end position="150"/>
    </location>
</feature>
<evidence type="ECO:0000256" key="2">
    <source>
        <dbReference type="SAM" id="MobiDB-lite"/>
    </source>
</evidence>
<feature type="chain" id="PRO_5006623613" description="OmpA-like domain-containing protein" evidence="3">
    <location>
        <begin position="26"/>
        <end position="325"/>
    </location>
</feature>
<dbReference type="PROSITE" id="PS51257">
    <property type="entry name" value="PROKAR_LIPOPROTEIN"/>
    <property type="match status" value="1"/>
</dbReference>
<dbReference type="AlphaFoldDB" id="A0A0S4KX49"/>
<feature type="region of interest" description="Disordered" evidence="2">
    <location>
        <begin position="96"/>
        <end position="189"/>
    </location>
</feature>
<protein>
    <recommendedName>
        <fullName evidence="6">OmpA-like domain-containing protein</fullName>
    </recommendedName>
</protein>
<dbReference type="Gene3D" id="3.30.1330.60">
    <property type="entry name" value="OmpA-like domain"/>
    <property type="match status" value="1"/>
</dbReference>
<name>A0A0S4KX49_9BACT</name>
<feature type="compositionally biased region" description="Polar residues" evidence="2">
    <location>
        <begin position="102"/>
        <end position="128"/>
    </location>
</feature>
<evidence type="ECO:0008006" key="6">
    <source>
        <dbReference type="Google" id="ProtNLM"/>
    </source>
</evidence>
<dbReference type="EMBL" id="LN885086">
    <property type="protein sequence ID" value="CUQ67961.1"/>
    <property type="molecule type" value="Genomic_DNA"/>
</dbReference>
<feature type="signal peptide" evidence="3">
    <location>
        <begin position="1"/>
        <end position="25"/>
    </location>
</feature>
<dbReference type="SUPFAM" id="SSF103088">
    <property type="entry name" value="OmpA-like"/>
    <property type="match status" value="1"/>
</dbReference>
<accession>A0A0S4KX49</accession>
<keyword evidence="5" id="KW-1185">Reference proteome</keyword>
<organism evidence="4 5">
    <name type="scientific">Candidatus Nitrospira inopinata</name>
    <dbReference type="NCBI Taxonomy" id="1715989"/>
    <lineage>
        <taxon>Bacteria</taxon>
        <taxon>Pseudomonadati</taxon>
        <taxon>Nitrospirota</taxon>
        <taxon>Nitrospiria</taxon>
        <taxon>Nitrospirales</taxon>
        <taxon>Nitrospiraceae</taxon>
        <taxon>Nitrospira</taxon>
    </lineage>
</organism>
<dbReference type="STRING" id="1715989.NITINOP_2989"/>
<feature type="compositionally biased region" description="Low complexity" evidence="2">
    <location>
        <begin position="161"/>
        <end position="170"/>
    </location>
</feature>
<dbReference type="RefSeq" id="WP_062486937.1">
    <property type="nucleotide sequence ID" value="NZ_LN885086.1"/>
</dbReference>
<keyword evidence="3" id="KW-0732">Signal</keyword>
<dbReference type="KEGG" id="nio:NITINOP_2989"/>
<feature type="coiled-coil region" evidence="1">
    <location>
        <begin position="64"/>
        <end position="91"/>
    </location>
</feature>
<dbReference type="InterPro" id="IPR036737">
    <property type="entry name" value="OmpA-like_sf"/>
</dbReference>
<evidence type="ECO:0000256" key="3">
    <source>
        <dbReference type="SAM" id="SignalP"/>
    </source>
</evidence>